<name>A0A2G8LCG8_STIJA</name>
<sequence>MAEVCLQNRTVDVGFLVLPGELPLEGRRKDYPILLGCNALKKLAEIAAIDGEETDPGFQILLEGTSVPIKLQSTDVSFAPADISTGSSKEVIAPYSARRVECRFKSKETGGTWLVSGLRSTEWEVVEGCITPENQTVSLLIANPGAQIVCIPPNYRVAEAVPARPRSEVFTSLRVDHIEVDVQEIYDVDVEGAESEVKCTSPEVNKRRNFSFQMVPVSCYQ</sequence>
<protein>
    <submittedName>
        <fullName evidence="1">Uncharacterized protein</fullName>
    </submittedName>
</protein>
<dbReference type="EMBL" id="MRZV01000130">
    <property type="protein sequence ID" value="PIK57850.1"/>
    <property type="molecule type" value="Genomic_DNA"/>
</dbReference>
<accession>A0A2G8LCG8</accession>
<evidence type="ECO:0000313" key="2">
    <source>
        <dbReference type="Proteomes" id="UP000230750"/>
    </source>
</evidence>
<dbReference type="Proteomes" id="UP000230750">
    <property type="component" value="Unassembled WGS sequence"/>
</dbReference>
<reference evidence="1 2" key="1">
    <citation type="journal article" date="2017" name="PLoS Biol.">
        <title>The sea cucumber genome provides insights into morphological evolution and visceral regeneration.</title>
        <authorList>
            <person name="Zhang X."/>
            <person name="Sun L."/>
            <person name="Yuan J."/>
            <person name="Sun Y."/>
            <person name="Gao Y."/>
            <person name="Zhang L."/>
            <person name="Li S."/>
            <person name="Dai H."/>
            <person name="Hamel J.F."/>
            <person name="Liu C."/>
            <person name="Yu Y."/>
            <person name="Liu S."/>
            <person name="Lin W."/>
            <person name="Guo K."/>
            <person name="Jin S."/>
            <person name="Xu P."/>
            <person name="Storey K.B."/>
            <person name="Huan P."/>
            <person name="Zhang T."/>
            <person name="Zhou Y."/>
            <person name="Zhang J."/>
            <person name="Lin C."/>
            <person name="Li X."/>
            <person name="Xing L."/>
            <person name="Huo D."/>
            <person name="Sun M."/>
            <person name="Wang L."/>
            <person name="Mercier A."/>
            <person name="Li F."/>
            <person name="Yang H."/>
            <person name="Xiang J."/>
        </authorList>
    </citation>
    <scope>NUCLEOTIDE SEQUENCE [LARGE SCALE GENOMIC DNA]</scope>
    <source>
        <strain evidence="1">Shaxun</strain>
        <tissue evidence="1">Muscle</tissue>
    </source>
</reference>
<organism evidence="1 2">
    <name type="scientific">Stichopus japonicus</name>
    <name type="common">Sea cucumber</name>
    <dbReference type="NCBI Taxonomy" id="307972"/>
    <lineage>
        <taxon>Eukaryota</taxon>
        <taxon>Metazoa</taxon>
        <taxon>Echinodermata</taxon>
        <taxon>Eleutherozoa</taxon>
        <taxon>Echinozoa</taxon>
        <taxon>Holothuroidea</taxon>
        <taxon>Aspidochirotacea</taxon>
        <taxon>Aspidochirotida</taxon>
        <taxon>Stichopodidae</taxon>
        <taxon>Apostichopus</taxon>
    </lineage>
</organism>
<proteinExistence type="predicted"/>
<evidence type="ECO:0000313" key="1">
    <source>
        <dbReference type="EMBL" id="PIK57850.1"/>
    </source>
</evidence>
<dbReference type="AlphaFoldDB" id="A0A2G8LCG8"/>
<keyword evidence="2" id="KW-1185">Reference proteome</keyword>
<gene>
    <name evidence="1" type="ORF">BSL78_05233</name>
</gene>
<comment type="caution">
    <text evidence="1">The sequence shown here is derived from an EMBL/GenBank/DDBJ whole genome shotgun (WGS) entry which is preliminary data.</text>
</comment>